<evidence type="ECO:0000256" key="9">
    <source>
        <dbReference type="ARBA" id="ARBA00042761"/>
    </source>
</evidence>
<evidence type="ECO:0000256" key="1">
    <source>
        <dbReference type="ARBA" id="ARBA00004123"/>
    </source>
</evidence>
<reference evidence="13" key="1">
    <citation type="submission" date="2020-05" db="EMBL/GenBank/DDBJ databases">
        <title>Mycena genomes resolve the evolution of fungal bioluminescence.</title>
        <authorList>
            <person name="Tsai I.J."/>
        </authorList>
    </citation>
    <scope>NUCLEOTIDE SEQUENCE</scope>
    <source>
        <strain evidence="13">171206Taipei</strain>
    </source>
</reference>
<feature type="domain" description="3'-5' exonuclease" evidence="11">
    <location>
        <begin position="331"/>
        <end position="496"/>
    </location>
</feature>
<dbReference type="InterPro" id="IPR012337">
    <property type="entry name" value="RNaseH-like_sf"/>
</dbReference>
<proteinExistence type="predicted"/>
<keyword evidence="4" id="KW-0378">Hydrolase</keyword>
<evidence type="ECO:0000256" key="8">
    <source>
        <dbReference type="ARBA" id="ARBA00040531"/>
    </source>
</evidence>
<comment type="subcellular location">
    <subcellularLocation>
        <location evidence="1">Nucleus</location>
    </subcellularLocation>
</comment>
<keyword evidence="5 13" id="KW-0269">Exonuclease</keyword>
<evidence type="ECO:0000313" key="13">
    <source>
        <dbReference type="EMBL" id="KAF7290249.1"/>
    </source>
</evidence>
<dbReference type="SUPFAM" id="SSF53098">
    <property type="entry name" value="Ribonuclease H-like"/>
    <property type="match status" value="1"/>
</dbReference>
<accession>A0A8H6VQR9</accession>
<feature type="region of interest" description="Disordered" evidence="10">
    <location>
        <begin position="579"/>
        <end position="641"/>
    </location>
</feature>
<evidence type="ECO:0000259" key="11">
    <source>
        <dbReference type="Pfam" id="PF01612"/>
    </source>
</evidence>
<keyword evidence="14" id="KW-1185">Reference proteome</keyword>
<evidence type="ECO:0000256" key="7">
    <source>
        <dbReference type="ARBA" id="ARBA00023242"/>
    </source>
</evidence>
<dbReference type="GO" id="GO:0003676">
    <property type="term" value="F:nucleic acid binding"/>
    <property type="evidence" value="ECO:0007669"/>
    <property type="project" value="InterPro"/>
</dbReference>
<dbReference type="InterPro" id="IPR002562">
    <property type="entry name" value="3'-5'_exonuclease_dom"/>
</dbReference>
<dbReference type="EMBL" id="JACAZF010000015">
    <property type="protein sequence ID" value="KAF7290249.1"/>
    <property type="molecule type" value="Genomic_DNA"/>
</dbReference>
<protein>
    <recommendedName>
        <fullName evidence="8">3'-5' exonuclease</fullName>
    </recommendedName>
    <alternativeName>
        <fullName evidence="9">Werner Syndrome-like exonuclease</fullName>
    </alternativeName>
</protein>
<evidence type="ECO:0000256" key="5">
    <source>
        <dbReference type="ARBA" id="ARBA00022839"/>
    </source>
</evidence>
<evidence type="ECO:0000256" key="10">
    <source>
        <dbReference type="SAM" id="MobiDB-lite"/>
    </source>
</evidence>
<gene>
    <name evidence="13" type="ORF">MIND_01338600</name>
</gene>
<dbReference type="PANTHER" id="PTHR13620">
    <property type="entry name" value="3-5 EXONUCLEASE"/>
    <property type="match status" value="1"/>
</dbReference>
<dbReference type="Pfam" id="PF20499">
    <property type="entry name" value="DUF6729"/>
    <property type="match status" value="1"/>
</dbReference>
<evidence type="ECO:0000313" key="14">
    <source>
        <dbReference type="Proteomes" id="UP000636479"/>
    </source>
</evidence>
<dbReference type="Pfam" id="PF01612">
    <property type="entry name" value="DNA_pol_A_exo1"/>
    <property type="match status" value="1"/>
</dbReference>
<organism evidence="13 14">
    <name type="scientific">Mycena indigotica</name>
    <dbReference type="NCBI Taxonomy" id="2126181"/>
    <lineage>
        <taxon>Eukaryota</taxon>
        <taxon>Fungi</taxon>
        <taxon>Dikarya</taxon>
        <taxon>Basidiomycota</taxon>
        <taxon>Agaricomycotina</taxon>
        <taxon>Agaricomycetes</taxon>
        <taxon>Agaricomycetidae</taxon>
        <taxon>Agaricales</taxon>
        <taxon>Marasmiineae</taxon>
        <taxon>Mycenaceae</taxon>
        <taxon>Mycena</taxon>
    </lineage>
</organism>
<evidence type="ECO:0000256" key="3">
    <source>
        <dbReference type="ARBA" id="ARBA00022723"/>
    </source>
</evidence>
<evidence type="ECO:0000256" key="4">
    <source>
        <dbReference type="ARBA" id="ARBA00022801"/>
    </source>
</evidence>
<keyword evidence="7" id="KW-0539">Nucleus</keyword>
<evidence type="ECO:0000259" key="12">
    <source>
        <dbReference type="Pfam" id="PF20499"/>
    </source>
</evidence>
<dbReference type="OrthoDB" id="1920326at2759"/>
<feature type="domain" description="DUF6729" evidence="12">
    <location>
        <begin position="7"/>
        <end position="172"/>
    </location>
</feature>
<dbReference type="PANTHER" id="PTHR13620:SF109">
    <property type="entry name" value="3'-5' EXONUCLEASE"/>
    <property type="match status" value="1"/>
</dbReference>
<dbReference type="GO" id="GO:0046872">
    <property type="term" value="F:metal ion binding"/>
    <property type="evidence" value="ECO:0007669"/>
    <property type="project" value="UniProtKB-KW"/>
</dbReference>
<keyword evidence="6" id="KW-0460">Magnesium</keyword>
<dbReference type="AlphaFoldDB" id="A0A8H6VQR9"/>
<dbReference type="Proteomes" id="UP000636479">
    <property type="component" value="Unassembled WGS sequence"/>
</dbReference>
<keyword evidence="3" id="KW-0479">Metal-binding</keyword>
<comment type="caution">
    <text evidence="13">The sequence shown here is derived from an EMBL/GenBank/DDBJ whole genome shotgun (WGS) entry which is preliminary data.</text>
</comment>
<feature type="compositionally biased region" description="Low complexity" evidence="10">
    <location>
        <begin position="579"/>
        <end position="602"/>
    </location>
</feature>
<dbReference type="GO" id="GO:0005634">
    <property type="term" value="C:nucleus"/>
    <property type="evidence" value="ECO:0007669"/>
    <property type="project" value="UniProtKB-SubCell"/>
</dbReference>
<dbReference type="Gene3D" id="3.30.420.10">
    <property type="entry name" value="Ribonuclease H-like superfamily/Ribonuclease H"/>
    <property type="match status" value="1"/>
</dbReference>
<dbReference type="InterPro" id="IPR036397">
    <property type="entry name" value="RNaseH_sf"/>
</dbReference>
<evidence type="ECO:0000256" key="2">
    <source>
        <dbReference type="ARBA" id="ARBA00022722"/>
    </source>
</evidence>
<dbReference type="GO" id="GO:0008408">
    <property type="term" value="F:3'-5' exonuclease activity"/>
    <property type="evidence" value="ECO:0007669"/>
    <property type="project" value="InterPro"/>
</dbReference>
<dbReference type="GO" id="GO:0006139">
    <property type="term" value="P:nucleobase-containing compound metabolic process"/>
    <property type="evidence" value="ECO:0007669"/>
    <property type="project" value="InterPro"/>
</dbReference>
<dbReference type="InterPro" id="IPR046616">
    <property type="entry name" value="DUF6729"/>
</dbReference>
<sequence length="1214" mass="134523">MLGAAFRPRCPTNDCSGHLIRDGPVKRPRRVVDVDRCFWLVGHSYACSQGTCRKKFRSWDQRVLARIPQPLAAEFPAHLTWRSGLSKRAFGVLRSCIQHGMGSSEAADLFRMQHLRRYDEMRLQYLQKKFAQMELFMGESGQSEDYEVYPAFEDHCTGGFTPSGQWLRDVYDDFIESHRNELNQHTAMGSGRVCAIDHSHKLAKHVFKVDGVPIFTALLTVTNEKGEIVVCVFVATKSHSQFDDALQRLAHDLEFYGHCLPEVFYTDNMVDKAMLERIFLSLLEAVIPVEKYSHLPLFDTPSFVCNPIVLDSETSINNTIQAILEDVPDHGEIVVGFNSEWNVDMTQYGRFNGNSPPAVIQIAYREAVYILQVGEMLSRASLPNQLVNFLCHAQVIKAGRQVNGDLGRLATACNRPPSDFQGGLDLAAFAKARFLVKKATLSLADLVASLLHQCLPKPASERISSNWSDNELSQAQLEYAARDAYASLRLYNKINETPLPTPSTSAESPAPGMPVILLTDDNKIPAARGTVLTITDVLVPAAIIGINKDDNKQPRSLASFGTAPFDVIAHHAHVRLVPTPATTSSSTSSLSSSGPLPASETPPTEPSEDLISAFESLDEPDPVDAPPATAESATPDPASATAGVAALGEQACDYLRYLHTVRSHVLKDIFHVFHMLYLSHTHGLRLAFIRAFRDTCLIPHPADKARIEAYLKTKDLTWEDMLRFRPKWLWHRCRRTVPPPELLYPLVRELFLLYGPLKDAKTGLPLFNAAAWKIAKNILELIRYGYVSDIPGVILYYCIGFDKEAGGLPLYRCIRGTNMVEGGVHTHLLKKLPSRGASVRHMVACLLDFVLRHNLTVGHFNSTGKKYAGHDSIWLTNQIQQLEITLGEYYGKAPLELSWVNGNLFEQSEQSVGIVKIPQSICTSLEIQSYNTATDSKQKQAYLAKMQGTRIPVLPVHTVAEKKLFASLMRTSEKFSSCKNSITAAATVIWNRSANPTEMIFYKLEEQLTSYFNGAYKDGANIRLSCSRIRDETSAFEKTIREPSRSNHIVNAPSSELVLHRVTAGFANAPSPEPTASSSTPPLAYTTSFSAVNQLSLPTAQSTIANSRKRALDDDAAASLPAPKRVQPTKVRHCPRCTMVSCAGRNGWYKCTNSCADCGKRKVVDCAGRSSRAKDKIRCVEASKLPPDQLTDEACSHLGITRHNLPTAQSRLAF</sequence>
<keyword evidence="2" id="KW-0540">Nuclease</keyword>
<dbReference type="CDD" id="cd06141">
    <property type="entry name" value="WRN_exo"/>
    <property type="match status" value="1"/>
</dbReference>
<evidence type="ECO:0000256" key="6">
    <source>
        <dbReference type="ARBA" id="ARBA00022842"/>
    </source>
</evidence>
<dbReference type="RefSeq" id="XP_037213827.1">
    <property type="nucleotide sequence ID" value="XM_037369831.1"/>
</dbReference>
<dbReference type="InterPro" id="IPR051132">
    <property type="entry name" value="3-5_Exonuclease_domain"/>
</dbReference>
<name>A0A8H6VQR9_9AGAR</name>
<dbReference type="GeneID" id="59352347"/>